<dbReference type="OrthoDB" id="156739at2"/>
<dbReference type="PANTHER" id="PTHR43617">
    <property type="entry name" value="L-AMINO ACID N-ACETYLTRANSFERASE"/>
    <property type="match status" value="1"/>
</dbReference>
<evidence type="ECO:0000313" key="2">
    <source>
        <dbReference type="EMBL" id="EFH83701.1"/>
    </source>
</evidence>
<dbReference type="eggNOG" id="COG0456">
    <property type="taxonomic scope" value="Bacteria"/>
</dbReference>
<dbReference type="Pfam" id="PF00583">
    <property type="entry name" value="Acetyltransf_1"/>
    <property type="match status" value="1"/>
</dbReference>
<gene>
    <name evidence="2" type="ORF">Krac_4696</name>
</gene>
<dbReference type="Proteomes" id="UP000004508">
    <property type="component" value="Unassembled WGS sequence"/>
</dbReference>
<evidence type="ECO:0000313" key="3">
    <source>
        <dbReference type="Proteomes" id="UP000004508"/>
    </source>
</evidence>
<dbReference type="InterPro" id="IPR000182">
    <property type="entry name" value="GNAT_dom"/>
</dbReference>
<dbReference type="PANTHER" id="PTHR43617:SF20">
    <property type="entry name" value="N-ALPHA-ACETYLTRANSFERASE RIMI"/>
    <property type="match status" value="1"/>
</dbReference>
<dbReference type="Gene3D" id="3.40.630.30">
    <property type="match status" value="1"/>
</dbReference>
<feature type="domain" description="N-acetyltransferase" evidence="1">
    <location>
        <begin position="1"/>
        <end position="146"/>
    </location>
</feature>
<sequence>MAIGKIQLQSIQQAQRLLEVQRAAYLVEAKLIGSSAIPALQEDLEALQNSDEIFYGCWIDGELAGAISYKREGSLLDIYRLVVHPSYFRRGIGKALVSFVEEVEEGIERIIVSTGARNLPAKRLYEVLGFSEIGERGHTGTVDYAF</sequence>
<evidence type="ECO:0000259" key="1">
    <source>
        <dbReference type="PROSITE" id="PS51186"/>
    </source>
</evidence>
<dbReference type="InterPro" id="IPR016181">
    <property type="entry name" value="Acyl_CoA_acyltransferase"/>
</dbReference>
<reference evidence="2 3" key="1">
    <citation type="journal article" date="2011" name="Stand. Genomic Sci.">
        <title>Non-contiguous finished genome sequence and contextual data of the filamentous soil bacterium Ktedonobacter racemifer type strain (SOSP1-21).</title>
        <authorList>
            <person name="Chang Y.J."/>
            <person name="Land M."/>
            <person name="Hauser L."/>
            <person name="Chertkov O."/>
            <person name="Del Rio T.G."/>
            <person name="Nolan M."/>
            <person name="Copeland A."/>
            <person name="Tice H."/>
            <person name="Cheng J.F."/>
            <person name="Lucas S."/>
            <person name="Han C."/>
            <person name="Goodwin L."/>
            <person name="Pitluck S."/>
            <person name="Ivanova N."/>
            <person name="Ovchinikova G."/>
            <person name="Pati A."/>
            <person name="Chen A."/>
            <person name="Palaniappan K."/>
            <person name="Mavromatis K."/>
            <person name="Liolios K."/>
            <person name="Brettin T."/>
            <person name="Fiebig A."/>
            <person name="Rohde M."/>
            <person name="Abt B."/>
            <person name="Goker M."/>
            <person name="Detter J.C."/>
            <person name="Woyke T."/>
            <person name="Bristow J."/>
            <person name="Eisen J.A."/>
            <person name="Markowitz V."/>
            <person name="Hugenholtz P."/>
            <person name="Kyrpides N.C."/>
            <person name="Klenk H.P."/>
            <person name="Lapidus A."/>
        </authorList>
    </citation>
    <scope>NUCLEOTIDE SEQUENCE [LARGE SCALE GENOMIC DNA]</scope>
    <source>
        <strain evidence="3">DSM 44963</strain>
    </source>
</reference>
<keyword evidence="3" id="KW-1185">Reference proteome</keyword>
<protein>
    <submittedName>
        <fullName evidence="2">GCN5-related N-acetyltransferase</fullName>
    </submittedName>
</protein>
<dbReference type="InParanoid" id="D6TTF0"/>
<name>D6TTF0_KTERA</name>
<proteinExistence type="predicted"/>
<dbReference type="InterPro" id="IPR050276">
    <property type="entry name" value="MshD_Acetyltransferase"/>
</dbReference>
<dbReference type="SUPFAM" id="SSF55729">
    <property type="entry name" value="Acyl-CoA N-acyltransferases (Nat)"/>
    <property type="match status" value="1"/>
</dbReference>
<keyword evidence="2" id="KW-0808">Transferase</keyword>
<dbReference type="GO" id="GO:0008999">
    <property type="term" value="F:protein-N-terminal-alanine acetyltransferase activity"/>
    <property type="evidence" value="ECO:0007669"/>
    <property type="project" value="TreeGrafter"/>
</dbReference>
<dbReference type="PROSITE" id="PS51186">
    <property type="entry name" value="GNAT"/>
    <property type="match status" value="1"/>
</dbReference>
<organism evidence="2 3">
    <name type="scientific">Ktedonobacter racemifer DSM 44963</name>
    <dbReference type="NCBI Taxonomy" id="485913"/>
    <lineage>
        <taxon>Bacteria</taxon>
        <taxon>Bacillati</taxon>
        <taxon>Chloroflexota</taxon>
        <taxon>Ktedonobacteria</taxon>
        <taxon>Ktedonobacterales</taxon>
        <taxon>Ktedonobacteraceae</taxon>
        <taxon>Ktedonobacter</taxon>
    </lineage>
</organism>
<dbReference type="STRING" id="485913.Krac_4696"/>
<dbReference type="CDD" id="cd04301">
    <property type="entry name" value="NAT_SF"/>
    <property type="match status" value="1"/>
</dbReference>
<accession>D6TTF0</accession>
<dbReference type="EMBL" id="ADVG01000003">
    <property type="protein sequence ID" value="EFH83701.1"/>
    <property type="molecule type" value="Genomic_DNA"/>
</dbReference>
<comment type="caution">
    <text evidence="2">The sequence shown here is derived from an EMBL/GenBank/DDBJ whole genome shotgun (WGS) entry which is preliminary data.</text>
</comment>
<dbReference type="RefSeq" id="WP_007914588.1">
    <property type="nucleotide sequence ID" value="NZ_ADVG01000003.1"/>
</dbReference>
<dbReference type="AlphaFoldDB" id="D6TTF0"/>